<feature type="region of interest" description="Disordered" evidence="1">
    <location>
        <begin position="85"/>
        <end position="112"/>
    </location>
</feature>
<gene>
    <name evidence="2" type="ORF">ABH853_02415</name>
</gene>
<accession>A0AAU7BIC6</accession>
<proteinExistence type="predicted"/>
<organism evidence="2">
    <name type="scientific">Pseudomonas sp. 13.2</name>
    <dbReference type="NCBI Taxonomy" id="3144665"/>
    <lineage>
        <taxon>Bacteria</taxon>
        <taxon>Pseudomonadati</taxon>
        <taxon>Pseudomonadota</taxon>
        <taxon>Gammaproteobacteria</taxon>
        <taxon>Pseudomonadales</taxon>
        <taxon>Pseudomonadaceae</taxon>
        <taxon>Pseudomonas</taxon>
    </lineage>
</organism>
<evidence type="ECO:0000313" key="2">
    <source>
        <dbReference type="EMBL" id="XBG32183.1"/>
    </source>
</evidence>
<evidence type="ECO:0000256" key="1">
    <source>
        <dbReference type="SAM" id="MobiDB-lite"/>
    </source>
</evidence>
<name>A0AAU7BIC6_9PSED</name>
<sequence>MHRNATFYDLKISAFGVSRAEGNEAHFVTTPKSLLAIALQAKQLFDTGDRLLQKGRIATSPKYFLSDIKITETRLILLVNISDPSAPDAVSSDPESKSRVVHSKPPGHGGEHSAHVVINLTPEKGDNYYLCVVEAVFGSGLHLTSILKFLKHLVRKCKAEFPSEYLIPNNNGARDKKGNPLMVHLLHELELQGHPSEDFQKDLEGGTLSAIQLLNFSKEGAVWDEQGGIIERQRTVDLRPKPDMIGSLGSAIRKLRANVTRADQEYKHIRIKFKTEAGIDKDATISTSTGNLVASEKYVKRHPIEAPLVNTSSFDTINSFIIKEVFKLME</sequence>
<reference evidence="2" key="1">
    <citation type="journal article" date="2019" name="Microbiol. Resour. Announc.">
        <title>Draft Genome Sequences of Five Environmental Bacterial Isolates That Degrade Polyethylene Terephthalate Plastic.</title>
        <authorList>
            <person name="Leon-Zayas R."/>
            <person name="Roberts C."/>
            <person name="Vague M."/>
            <person name="Mellies J.L."/>
        </authorList>
    </citation>
    <scope>NUCLEOTIDE SEQUENCE</scope>
    <source>
        <strain evidence="2">13.2</strain>
    </source>
</reference>
<dbReference type="EMBL" id="CP157179">
    <property type="protein sequence ID" value="XBG32183.1"/>
    <property type="molecule type" value="Genomic_DNA"/>
</dbReference>
<protein>
    <submittedName>
        <fullName evidence="2">Uncharacterized protein</fullName>
    </submittedName>
</protein>
<reference evidence="2" key="2">
    <citation type="submission" date="2024-05" db="EMBL/GenBank/DDBJ databases">
        <authorList>
            <person name="Mellies J."/>
            <person name="Newton I."/>
        </authorList>
    </citation>
    <scope>NUCLEOTIDE SEQUENCE</scope>
    <source>
        <strain evidence="2">13.2</strain>
    </source>
</reference>
<dbReference type="AlphaFoldDB" id="A0AAU7BIC6"/>